<organism evidence="1 2">
    <name type="scientific">Lipomyces orientalis</name>
    <dbReference type="NCBI Taxonomy" id="1233043"/>
    <lineage>
        <taxon>Eukaryota</taxon>
        <taxon>Fungi</taxon>
        <taxon>Dikarya</taxon>
        <taxon>Ascomycota</taxon>
        <taxon>Saccharomycotina</taxon>
        <taxon>Lipomycetes</taxon>
        <taxon>Lipomycetales</taxon>
        <taxon>Lipomycetaceae</taxon>
        <taxon>Lipomyces</taxon>
    </lineage>
</organism>
<dbReference type="EMBL" id="MU970036">
    <property type="protein sequence ID" value="KAK9326012.1"/>
    <property type="molecule type" value="Genomic_DNA"/>
</dbReference>
<evidence type="ECO:0000313" key="1">
    <source>
        <dbReference type="EMBL" id="KAK9326012.1"/>
    </source>
</evidence>
<protein>
    <submittedName>
        <fullName evidence="1">Uncharacterized protein</fullName>
    </submittedName>
</protein>
<dbReference type="Proteomes" id="UP001489719">
    <property type="component" value="Unassembled WGS sequence"/>
</dbReference>
<proteinExistence type="predicted"/>
<sequence>MLATGPNRSNATQVWVNSTTPPARRPSANRLPSTELTTDDQLRNSAASAAIVSIPQSATSSGARASGKHTHGRSRGSNPSEEARSTTSSSSKDLAAAGAKTSLRTPRARYANPTDLPSHPIVGVDLSASNKAALLARNVEVKPMWKSSGTSSTAASAAMLAHSSSKSPEIWKPDPSFSAGLAAILSKDPKYTITSQTGVDAKSQMSSPQLSRLSAAAAAAQKQYTASQQPNRSGHYTPPLSPKMEAVGAGKYAMGHAPSAVSAPQSQESYSLSASAARNVPPTPPSPVEADESELSRGAAGTALYGKQPRPSHAEPAAAPATQIGSMAALEHAAKRAAAARLSKIGEPQPAYVLPPSPRASTHRPVTALSGAESASRRVQLEHQVQVDRALRENNKSDAAARHEMLLAAAQRNVHAKLDAMDKEVATASLFGNKEFNAMALAVAEQDIKAKHTADQGKFDVGGGVLLTSEQVHEIAQRHVQPVLAELDEKASEQRERDEIARQEKEQIKAEKAEEKARKKEEKAEKKMRKETEKQTRKEEKEEEKQRKREEKQRQKQEKEHQKELKQLNKEDKKKEKKAKRAAVVQGAEISAAAAAAAGIGEVSIPAAPPELVNVAGEGPTGGVTDERHGYYEAPQPTGEGYETPIEGCTTAAPAPAMQRPSDEGYETPIEGCTTAVPAMQRPSDEGYETPIEARPTSARIAMPEWSGEGYETPIEGCTAAVTAAPISESTGPESATPAFPDASFRTEGYETPIEACPTTTASAASGKEVESAQTVSTQSAFPESSVRDSAFREERYETPLDAGPATGAAAVRLSEPSGLESATLFPDSPVPECSLPGSSARDRDAEEPSSATAEDDFSTRENHEPEFEDDIEAGYEYVRPEDIVDESPEREEVDEPNGGASTLSWKPKETISPAL</sequence>
<name>A0ACC3TXU6_9ASCO</name>
<gene>
    <name evidence="1" type="ORF">V1517DRAFT_312435</name>
</gene>
<keyword evidence="2" id="KW-1185">Reference proteome</keyword>
<evidence type="ECO:0000313" key="2">
    <source>
        <dbReference type="Proteomes" id="UP001489719"/>
    </source>
</evidence>
<accession>A0ACC3TXU6</accession>
<comment type="caution">
    <text evidence="1">The sequence shown here is derived from an EMBL/GenBank/DDBJ whole genome shotgun (WGS) entry which is preliminary data.</text>
</comment>
<reference evidence="2" key="1">
    <citation type="journal article" date="2024" name="Front. Bioeng. Biotechnol.">
        <title>Genome-scale model development and genomic sequencing of the oleaginous clade Lipomyces.</title>
        <authorList>
            <person name="Czajka J.J."/>
            <person name="Han Y."/>
            <person name="Kim J."/>
            <person name="Mondo S.J."/>
            <person name="Hofstad B.A."/>
            <person name="Robles A."/>
            <person name="Haridas S."/>
            <person name="Riley R."/>
            <person name="LaButti K."/>
            <person name="Pangilinan J."/>
            <person name="Andreopoulos W."/>
            <person name="Lipzen A."/>
            <person name="Yan J."/>
            <person name="Wang M."/>
            <person name="Ng V."/>
            <person name="Grigoriev I.V."/>
            <person name="Spatafora J.W."/>
            <person name="Magnuson J.K."/>
            <person name="Baker S.E."/>
            <person name="Pomraning K.R."/>
        </authorList>
    </citation>
    <scope>NUCLEOTIDE SEQUENCE [LARGE SCALE GENOMIC DNA]</scope>
    <source>
        <strain evidence="2">CBS 10300</strain>
    </source>
</reference>